<proteinExistence type="predicted"/>
<evidence type="ECO:0000313" key="1">
    <source>
        <dbReference type="EnsemblMetazoa" id="AATE011847-PA.1"/>
    </source>
</evidence>
<dbReference type="AlphaFoldDB" id="A0A182J5P9"/>
<protein>
    <submittedName>
        <fullName evidence="1">Uncharacterized protein</fullName>
    </submittedName>
</protein>
<name>A0A182J5P9_ANOAO</name>
<organism evidence="1">
    <name type="scientific">Anopheles atroparvus</name>
    <name type="common">European mosquito</name>
    <dbReference type="NCBI Taxonomy" id="41427"/>
    <lineage>
        <taxon>Eukaryota</taxon>
        <taxon>Metazoa</taxon>
        <taxon>Ecdysozoa</taxon>
        <taxon>Arthropoda</taxon>
        <taxon>Hexapoda</taxon>
        <taxon>Insecta</taxon>
        <taxon>Pterygota</taxon>
        <taxon>Neoptera</taxon>
        <taxon>Endopterygota</taxon>
        <taxon>Diptera</taxon>
        <taxon>Nematocera</taxon>
        <taxon>Culicoidea</taxon>
        <taxon>Culicidae</taxon>
        <taxon>Anophelinae</taxon>
        <taxon>Anopheles</taxon>
    </lineage>
</organism>
<dbReference type="VEuPathDB" id="VectorBase:AATE011847"/>
<reference evidence="1" key="1">
    <citation type="submission" date="2022-08" db="UniProtKB">
        <authorList>
            <consortium name="EnsemblMetazoa"/>
        </authorList>
    </citation>
    <scope>IDENTIFICATION</scope>
    <source>
        <strain evidence="1">EBRO</strain>
    </source>
</reference>
<dbReference type="EnsemblMetazoa" id="AATE011847-RA">
    <property type="protein sequence ID" value="AATE011847-PA.1"/>
    <property type="gene ID" value="AATE011847"/>
</dbReference>
<accession>A0A182J5P9</accession>
<sequence length="120" mass="13167">MAAHSEGLMVLQESGLRCALATTDKRCCDATGKISDCSRFVAERVARLAYDGAPAVTANNLVEQLLHSPSRWKTINEPAHRIMTVRQRRWQLDQAPRFATPCTTPRASSCLSRSVPVGIS</sequence>